<evidence type="ECO:0000313" key="1">
    <source>
        <dbReference type="EMBL" id="KAH3736514.1"/>
    </source>
</evidence>
<reference evidence="1" key="1">
    <citation type="journal article" date="2019" name="bioRxiv">
        <title>The Genome of the Zebra Mussel, Dreissena polymorpha: A Resource for Invasive Species Research.</title>
        <authorList>
            <person name="McCartney M.A."/>
            <person name="Auch B."/>
            <person name="Kono T."/>
            <person name="Mallez S."/>
            <person name="Zhang Y."/>
            <person name="Obille A."/>
            <person name="Becker A."/>
            <person name="Abrahante J.E."/>
            <person name="Garbe J."/>
            <person name="Badalamenti J.P."/>
            <person name="Herman A."/>
            <person name="Mangelson H."/>
            <person name="Liachko I."/>
            <person name="Sullivan S."/>
            <person name="Sone E.D."/>
            <person name="Koren S."/>
            <person name="Silverstein K.A.T."/>
            <person name="Beckman K.B."/>
            <person name="Gohl D.M."/>
        </authorList>
    </citation>
    <scope>NUCLEOTIDE SEQUENCE</scope>
    <source>
        <strain evidence="1">Duluth1</strain>
        <tissue evidence="1">Whole animal</tissue>
    </source>
</reference>
<dbReference type="EMBL" id="JAIWYP010000011">
    <property type="protein sequence ID" value="KAH3736514.1"/>
    <property type="molecule type" value="Genomic_DNA"/>
</dbReference>
<gene>
    <name evidence="1" type="ORF">DPMN_043084</name>
</gene>
<reference evidence="1" key="2">
    <citation type="submission" date="2020-11" db="EMBL/GenBank/DDBJ databases">
        <authorList>
            <person name="McCartney M.A."/>
            <person name="Auch B."/>
            <person name="Kono T."/>
            <person name="Mallez S."/>
            <person name="Becker A."/>
            <person name="Gohl D.M."/>
            <person name="Silverstein K.A.T."/>
            <person name="Koren S."/>
            <person name="Bechman K.B."/>
            <person name="Herman A."/>
            <person name="Abrahante J.E."/>
            <person name="Garbe J."/>
        </authorList>
    </citation>
    <scope>NUCLEOTIDE SEQUENCE</scope>
    <source>
        <strain evidence="1">Duluth1</strain>
        <tissue evidence="1">Whole animal</tissue>
    </source>
</reference>
<sequence>MTVEGPFLNHKTQTQSVVEDHININVSEIRLPDPALLQPGNEYNIQQTHIISNCLNAQEVNRIQQFTYHTDIMRALHEDENDTDVLFDANVQDVLEDPNIQQ</sequence>
<organism evidence="1 2">
    <name type="scientific">Dreissena polymorpha</name>
    <name type="common">Zebra mussel</name>
    <name type="synonym">Mytilus polymorpha</name>
    <dbReference type="NCBI Taxonomy" id="45954"/>
    <lineage>
        <taxon>Eukaryota</taxon>
        <taxon>Metazoa</taxon>
        <taxon>Spiralia</taxon>
        <taxon>Lophotrochozoa</taxon>
        <taxon>Mollusca</taxon>
        <taxon>Bivalvia</taxon>
        <taxon>Autobranchia</taxon>
        <taxon>Heteroconchia</taxon>
        <taxon>Euheterodonta</taxon>
        <taxon>Imparidentia</taxon>
        <taxon>Neoheterodontei</taxon>
        <taxon>Myida</taxon>
        <taxon>Dreissenoidea</taxon>
        <taxon>Dreissenidae</taxon>
        <taxon>Dreissena</taxon>
    </lineage>
</organism>
<proteinExistence type="predicted"/>
<evidence type="ECO:0000313" key="2">
    <source>
        <dbReference type="Proteomes" id="UP000828390"/>
    </source>
</evidence>
<accession>A0A9D4D1K4</accession>
<dbReference type="AlphaFoldDB" id="A0A9D4D1K4"/>
<name>A0A9D4D1K4_DREPO</name>
<comment type="caution">
    <text evidence="1">The sequence shown here is derived from an EMBL/GenBank/DDBJ whole genome shotgun (WGS) entry which is preliminary data.</text>
</comment>
<dbReference type="Proteomes" id="UP000828390">
    <property type="component" value="Unassembled WGS sequence"/>
</dbReference>
<protein>
    <submittedName>
        <fullName evidence="1">Uncharacterized protein</fullName>
    </submittedName>
</protein>
<keyword evidence="2" id="KW-1185">Reference proteome</keyword>